<dbReference type="InterPro" id="IPR011993">
    <property type="entry name" value="PH-like_dom_sf"/>
</dbReference>
<proteinExistence type="predicted"/>
<dbReference type="Ensembl" id="ENSCMMT00000013739.1">
    <property type="protein sequence ID" value="ENSCMMP00000012498.1"/>
    <property type="gene ID" value="ENSCMMG00000007704.1"/>
</dbReference>
<dbReference type="CDD" id="cd01224">
    <property type="entry name" value="PH_Collybistin_ASEF"/>
    <property type="match status" value="1"/>
</dbReference>
<dbReference type="SMART" id="SM00233">
    <property type="entry name" value="PH"/>
    <property type="match status" value="1"/>
</dbReference>
<evidence type="ECO:0000259" key="7">
    <source>
        <dbReference type="PROSITE" id="PS50010"/>
    </source>
</evidence>
<comment type="subcellular location">
    <subcellularLocation>
        <location evidence="1">Cytoplasm</location>
    </subcellularLocation>
</comment>
<dbReference type="Pfam" id="PF22697">
    <property type="entry name" value="SOS1_NGEF_PH"/>
    <property type="match status" value="1"/>
</dbReference>
<dbReference type="FunFam" id="2.30.29.30:FF:000015">
    <property type="entry name" value="Rho guanine nucleotide exchange factor 9"/>
    <property type="match status" value="1"/>
</dbReference>
<sequence length="1234" mass="141500">MEYIDSYLDTAPDSSRYANRISKAEVGGESIKIVKHDRNEHGIYGYEVLNEQEEEPTDEKTKVKKIWNSVRQKKGPSINKTRPQSMVILEDTCKASKEKNSPFGDGVRKPASSTMPNIVDFRGFGEKAACATKKQDNSANLQRTFIKGIKKMGKNQRLSRYSGSTAIELKDVDANETKCLRDIILPSEEDCTNYHKIRARKSKSLNFENFIKSHSDTEGENEKRGTVLPRESSRRRSFQLFRYTKENSLTGKGDLKLPDERVETNFQNLGNKTYHSTSSLYFDMKYEEIFSQQKKSITVSRAPCFLGVKKLFTSVAKATRKLRGSSKLFSPDEERSWRSFQSRRQDATSQREDLDMENESARASTRVGAHLQSPDLGMFNNLGCESSACKKFVQHCKATEMSQDLGSSVLDSEHDCFNKTLGSSFGPEPPVSQLPELSGDSVTVLNAKETSKDVIETPQADLMKGLEDFLHPVDHELLERHSKLQMDNEPQSEDLAVKNLDPEELGLSPAVSGDFSVVNTKALIHLPQVILPELEADDVSCASVVSEEVASSAASAEELLKTEVDMQDSRNPDLPLQDMSTDDVKIQDLVSTPEKVQDVGIDGPRSEDLPVNNLVPEELCLSPAANDDFSVEACSKYAAGKQLVVRPADLSMKKHRGSSAVEQNAVMLHDKEYFHCDDYCPSLYMTSGLCKEGEMVSSTSQLAMQMPSNNVTMERSSSSSLIQNIIREMEEAERMFDKPRYLKRRIAENDLPSKTVEVYKNSNSRRRWTLFRHGTVKLKYSLWVNQEDGVEEGTSDVQNGHLDPNADCLCLGRTVQNRDQMRANVINEIMNTERHYIKHLKDICEGYLKQCRKRRDMFNDEQLKIIFGNIEDIYRFQMGFVRDLEKQYNKEDPHLSEIGPCFLEHQDGFWIYSEYCNNHLDACMELSKLMKDSRYQNFFEACRLLQQMINIAIDGFLLTPVQKICKYPLQLAELLKYTAQDHSDYRYVAAALAVMRNMTLQINERKRRLENIDKIAQWQASVLDWEGDDILDRSSELIYTGEMSWIYQPYGRNQQRVFFLFDHQMVLCKKDLIRRDILYYKGRIDMDKYEVVDIEDGRDDDFNVSMKNAFKLHNKETEEMHLFFAKKLEEKLRWLRAFREERKMVKEDEKIGFEISENQKRQAAMTVKKVSKQKGVSCSKSVPPAYPPPQDPLNQGQYMVTDGISQAQVFEFTEPRRSQAPFWQNFSRLTPFKK</sequence>
<evidence type="ECO:0000256" key="1">
    <source>
        <dbReference type="ARBA" id="ARBA00004496"/>
    </source>
</evidence>
<organism evidence="8 9">
    <name type="scientific">Cairina moschata</name>
    <name type="common">Muscovy duck</name>
    <dbReference type="NCBI Taxonomy" id="8855"/>
    <lineage>
        <taxon>Eukaryota</taxon>
        <taxon>Metazoa</taxon>
        <taxon>Chordata</taxon>
        <taxon>Craniata</taxon>
        <taxon>Vertebrata</taxon>
        <taxon>Euteleostomi</taxon>
        <taxon>Archelosauria</taxon>
        <taxon>Archosauria</taxon>
        <taxon>Dinosauria</taxon>
        <taxon>Saurischia</taxon>
        <taxon>Theropoda</taxon>
        <taxon>Coelurosauria</taxon>
        <taxon>Aves</taxon>
        <taxon>Neognathae</taxon>
        <taxon>Galloanserae</taxon>
        <taxon>Anseriformes</taxon>
        <taxon>Anatidae</taxon>
        <taxon>Anatinae</taxon>
        <taxon>Cairina</taxon>
    </lineage>
</organism>
<dbReference type="InterPro" id="IPR055251">
    <property type="entry name" value="SOS1_NGEF_PH"/>
</dbReference>
<dbReference type="InterPro" id="IPR035899">
    <property type="entry name" value="DBL_dom_sf"/>
</dbReference>
<dbReference type="Gene3D" id="2.30.29.30">
    <property type="entry name" value="Pleckstrin-homology domain (PH domain)/Phosphotyrosine-binding domain (PTB)"/>
    <property type="match status" value="1"/>
</dbReference>
<reference evidence="8" key="3">
    <citation type="submission" date="2025-09" db="UniProtKB">
        <authorList>
            <consortium name="Ensembl"/>
        </authorList>
    </citation>
    <scope>IDENTIFICATION</scope>
</reference>
<evidence type="ECO:0000256" key="2">
    <source>
        <dbReference type="ARBA" id="ARBA00022443"/>
    </source>
</evidence>
<dbReference type="SMART" id="SM00325">
    <property type="entry name" value="RhoGEF"/>
    <property type="match status" value="1"/>
</dbReference>
<protein>
    <submittedName>
        <fullName evidence="8">Cdc42 guanine nucleotide exchange factor 9</fullName>
    </submittedName>
</protein>
<dbReference type="PROSITE" id="PS50010">
    <property type="entry name" value="DH_2"/>
    <property type="match status" value="1"/>
</dbReference>
<evidence type="ECO:0000256" key="3">
    <source>
        <dbReference type="ARBA" id="ARBA00022490"/>
    </source>
</evidence>
<dbReference type="PANTHER" id="PTHR47544">
    <property type="entry name" value="RHO GUANINE NUCLEOTIDE EXCHANGE FACTOR 4"/>
    <property type="match status" value="1"/>
</dbReference>
<keyword evidence="2" id="KW-0728">SH3 domain</keyword>
<evidence type="ECO:0000256" key="5">
    <source>
        <dbReference type="SAM" id="MobiDB-lite"/>
    </source>
</evidence>
<accession>A0A8C3BYZ1</accession>
<dbReference type="SUPFAM" id="SSF48065">
    <property type="entry name" value="DBL homology domain (DH-domain)"/>
    <property type="match status" value="1"/>
</dbReference>
<evidence type="ECO:0000259" key="6">
    <source>
        <dbReference type="PROSITE" id="PS50003"/>
    </source>
</evidence>
<reference evidence="8" key="2">
    <citation type="submission" date="2025-08" db="UniProtKB">
        <authorList>
            <consortium name="Ensembl"/>
        </authorList>
    </citation>
    <scope>IDENTIFICATION</scope>
</reference>
<name>A0A8C3BYZ1_CAIMO</name>
<feature type="domain" description="PH" evidence="6">
    <location>
        <begin position="1036"/>
        <end position="1143"/>
    </location>
</feature>
<dbReference type="InterPro" id="IPR001849">
    <property type="entry name" value="PH_domain"/>
</dbReference>
<dbReference type="GO" id="GO:0005737">
    <property type="term" value="C:cytoplasm"/>
    <property type="evidence" value="ECO:0007669"/>
    <property type="project" value="UniProtKB-SubCell"/>
</dbReference>
<dbReference type="InterPro" id="IPR000219">
    <property type="entry name" value="DH_dom"/>
</dbReference>
<dbReference type="Gene3D" id="1.20.900.10">
    <property type="entry name" value="Dbl homology (DH) domain"/>
    <property type="match status" value="1"/>
</dbReference>
<feature type="domain" description="DH" evidence="7">
    <location>
        <begin position="821"/>
        <end position="1005"/>
    </location>
</feature>
<evidence type="ECO:0000313" key="9">
    <source>
        <dbReference type="Proteomes" id="UP000694556"/>
    </source>
</evidence>
<reference evidence="8" key="1">
    <citation type="submission" date="2018-09" db="EMBL/GenBank/DDBJ databases">
        <title>Common duck and Muscovy duck high density SNP chip.</title>
        <authorList>
            <person name="Vignal A."/>
            <person name="Thebault N."/>
            <person name="Warren W.C."/>
        </authorList>
    </citation>
    <scope>NUCLEOTIDE SEQUENCE [LARGE SCALE GENOMIC DNA]</scope>
</reference>
<feature type="compositionally biased region" description="Basic and acidic residues" evidence="5">
    <location>
        <begin position="339"/>
        <end position="353"/>
    </location>
</feature>
<dbReference type="FunFam" id="1.20.900.10:FF:000002">
    <property type="entry name" value="Rho guanine nucleotide exchange factor 9"/>
    <property type="match status" value="1"/>
</dbReference>
<dbReference type="CDD" id="cd00160">
    <property type="entry name" value="RhoGEF"/>
    <property type="match status" value="1"/>
</dbReference>
<dbReference type="PANTHER" id="PTHR47544:SF4">
    <property type="entry name" value="RHO GUANINE NUCLEOTIDE EXCHANGE FACTOR 9"/>
    <property type="match status" value="1"/>
</dbReference>
<keyword evidence="4" id="KW-0344">Guanine-nucleotide releasing factor</keyword>
<evidence type="ECO:0000256" key="4">
    <source>
        <dbReference type="ARBA" id="ARBA00022658"/>
    </source>
</evidence>
<feature type="region of interest" description="Disordered" evidence="5">
    <location>
        <begin position="339"/>
        <end position="367"/>
    </location>
</feature>
<evidence type="ECO:0000313" key="8">
    <source>
        <dbReference type="Ensembl" id="ENSCMMP00000012498.1"/>
    </source>
</evidence>
<dbReference type="SUPFAM" id="SSF50729">
    <property type="entry name" value="PH domain-like"/>
    <property type="match status" value="1"/>
</dbReference>
<dbReference type="AlphaFoldDB" id="A0A8C3BYZ1"/>
<dbReference type="Proteomes" id="UP000694556">
    <property type="component" value="Chromosome 10"/>
</dbReference>
<feature type="region of interest" description="Disordered" evidence="5">
    <location>
        <begin position="1177"/>
        <end position="1197"/>
    </location>
</feature>
<dbReference type="GO" id="GO:0005085">
    <property type="term" value="F:guanyl-nucleotide exchange factor activity"/>
    <property type="evidence" value="ECO:0007669"/>
    <property type="project" value="UniProtKB-KW"/>
</dbReference>
<dbReference type="PROSITE" id="PS50003">
    <property type="entry name" value="PH_DOMAIN"/>
    <property type="match status" value="1"/>
</dbReference>
<keyword evidence="9" id="KW-1185">Reference proteome</keyword>
<keyword evidence="3" id="KW-0963">Cytoplasm</keyword>
<dbReference type="Pfam" id="PF00621">
    <property type="entry name" value="RhoGEF"/>
    <property type="match status" value="1"/>
</dbReference>